<evidence type="ECO:0000256" key="2">
    <source>
        <dbReference type="SAM" id="MobiDB-lite"/>
    </source>
</evidence>
<sequence>MSGPDACVRDTQNSPPASRQSSPEILAINAPSAVRQTREKLQGPGTPRQETPPMGEVPAHDELSASSSALSQMWCRRLKCLLNRAKEELNQESNRQLREGETEEDRFKVVVETLHNIEKISGLFVTQLGIADPLDESRQLAGESASNATEKPEEDRPGLPFERFMARNPTNDTSPEDGHL</sequence>
<evidence type="ECO:0000313" key="4">
    <source>
        <dbReference type="Proteomes" id="UP000799438"/>
    </source>
</evidence>
<dbReference type="RefSeq" id="XP_033394820.1">
    <property type="nucleotide sequence ID" value="XM_033546375.1"/>
</dbReference>
<feature type="compositionally biased region" description="Polar residues" evidence="2">
    <location>
        <begin position="10"/>
        <end position="23"/>
    </location>
</feature>
<dbReference type="Proteomes" id="UP000799438">
    <property type="component" value="Unassembled WGS sequence"/>
</dbReference>
<keyword evidence="4" id="KW-1185">Reference proteome</keyword>
<accession>A0A6A6B876</accession>
<dbReference type="EMBL" id="ML995494">
    <property type="protein sequence ID" value="KAF2139107.1"/>
    <property type="molecule type" value="Genomic_DNA"/>
</dbReference>
<feature type="coiled-coil region" evidence="1">
    <location>
        <begin position="75"/>
        <end position="106"/>
    </location>
</feature>
<dbReference type="GeneID" id="54303881"/>
<evidence type="ECO:0000256" key="1">
    <source>
        <dbReference type="SAM" id="Coils"/>
    </source>
</evidence>
<protein>
    <submittedName>
        <fullName evidence="3">Uncharacterized protein</fullName>
    </submittedName>
</protein>
<organism evidence="3 4">
    <name type="scientific">Aplosporella prunicola CBS 121167</name>
    <dbReference type="NCBI Taxonomy" id="1176127"/>
    <lineage>
        <taxon>Eukaryota</taxon>
        <taxon>Fungi</taxon>
        <taxon>Dikarya</taxon>
        <taxon>Ascomycota</taxon>
        <taxon>Pezizomycotina</taxon>
        <taxon>Dothideomycetes</taxon>
        <taxon>Dothideomycetes incertae sedis</taxon>
        <taxon>Botryosphaeriales</taxon>
        <taxon>Aplosporellaceae</taxon>
        <taxon>Aplosporella</taxon>
    </lineage>
</organism>
<dbReference type="AlphaFoldDB" id="A0A6A6B876"/>
<feature type="region of interest" description="Disordered" evidence="2">
    <location>
        <begin position="1"/>
        <end position="62"/>
    </location>
</feature>
<keyword evidence="1" id="KW-0175">Coiled coil</keyword>
<proteinExistence type="predicted"/>
<evidence type="ECO:0000313" key="3">
    <source>
        <dbReference type="EMBL" id="KAF2139107.1"/>
    </source>
</evidence>
<name>A0A6A6B876_9PEZI</name>
<reference evidence="3" key="1">
    <citation type="journal article" date="2020" name="Stud. Mycol.">
        <title>101 Dothideomycetes genomes: a test case for predicting lifestyles and emergence of pathogens.</title>
        <authorList>
            <person name="Haridas S."/>
            <person name="Albert R."/>
            <person name="Binder M."/>
            <person name="Bloem J."/>
            <person name="Labutti K."/>
            <person name="Salamov A."/>
            <person name="Andreopoulos B."/>
            <person name="Baker S."/>
            <person name="Barry K."/>
            <person name="Bills G."/>
            <person name="Bluhm B."/>
            <person name="Cannon C."/>
            <person name="Castanera R."/>
            <person name="Culley D."/>
            <person name="Daum C."/>
            <person name="Ezra D."/>
            <person name="Gonzalez J."/>
            <person name="Henrissat B."/>
            <person name="Kuo A."/>
            <person name="Liang C."/>
            <person name="Lipzen A."/>
            <person name="Lutzoni F."/>
            <person name="Magnuson J."/>
            <person name="Mondo S."/>
            <person name="Nolan M."/>
            <person name="Ohm R."/>
            <person name="Pangilinan J."/>
            <person name="Park H.-J."/>
            <person name="Ramirez L."/>
            <person name="Alfaro M."/>
            <person name="Sun H."/>
            <person name="Tritt A."/>
            <person name="Yoshinaga Y."/>
            <person name="Zwiers L.-H."/>
            <person name="Turgeon B."/>
            <person name="Goodwin S."/>
            <person name="Spatafora J."/>
            <person name="Crous P."/>
            <person name="Grigoriev I."/>
        </authorList>
    </citation>
    <scope>NUCLEOTIDE SEQUENCE</scope>
    <source>
        <strain evidence="3">CBS 121167</strain>
    </source>
</reference>
<feature type="region of interest" description="Disordered" evidence="2">
    <location>
        <begin position="136"/>
        <end position="180"/>
    </location>
</feature>
<gene>
    <name evidence="3" type="ORF">K452DRAFT_360827</name>
</gene>